<protein>
    <submittedName>
        <fullName evidence="1">Uncharacterized protein</fullName>
    </submittedName>
</protein>
<evidence type="ECO:0000313" key="1">
    <source>
        <dbReference type="EMBL" id="QQB45695.1"/>
    </source>
</evidence>
<dbReference type="RefSeq" id="WP_005389971.1">
    <property type="nucleotide sequence ID" value="NZ_CP066007.1"/>
</dbReference>
<sequence>MRYKTLGWIVVGAFIALLALPFVLLAADQAWIGVKRADIDTPTLPSQVAVTGVAATEETKGGKNLWFQSHSDGTYESELKDGYYSSPLVRVGSDEFLYADDEQLVFAQNLRGGEERRLQPGYKLGYMISGITSDSGEHALVMSNLSWNDPTPRENGTFVYTLTDGEREKSILLDYEAFSSVVTDDGQALIVTPDDNFLGFCVTTFSYEEEKNTECLEPLVGKYLNDPIVDVIDGSAKLFSEWITDEQSKGWVLYEQTDRGWELVNEQQATEETSPGKRLESERSFTKEGKVYWFTEEPGLSSFAFPTREDSELEIHHDSLADVMDGELMSFTVDGDIIHCVSARKDQGEDAQFVSSFNLKDLTKHTGPWLIPRTFETRGIFDVPRPITVIYFTDDATLQQLGVTR</sequence>
<evidence type="ECO:0000313" key="2">
    <source>
        <dbReference type="EMBL" id="QRP69551.1"/>
    </source>
</evidence>
<dbReference type="GeneID" id="92760118"/>
<dbReference type="Proteomes" id="UP000617681">
    <property type="component" value="Chromosome"/>
</dbReference>
<organism evidence="1 3">
    <name type="scientific">Corynebacterium glucuronolyticum</name>
    <dbReference type="NCBI Taxonomy" id="39791"/>
    <lineage>
        <taxon>Bacteria</taxon>
        <taxon>Bacillati</taxon>
        <taxon>Actinomycetota</taxon>
        <taxon>Actinomycetes</taxon>
        <taxon>Mycobacteriales</taxon>
        <taxon>Corynebacteriaceae</taxon>
        <taxon>Corynebacterium</taxon>
    </lineage>
</organism>
<reference evidence="1 3" key="1">
    <citation type="submission" date="2020-12" db="EMBL/GenBank/DDBJ databases">
        <title>FDA dAtabase for Regulatory Grade micrObial Sequences (FDA-ARGOS): Supporting development and validation of Infectious Disease Dx tests.</title>
        <authorList>
            <person name="Sproer C."/>
            <person name="Gronow S."/>
            <person name="Severitt S."/>
            <person name="Schroder I."/>
            <person name="Tallon L."/>
            <person name="Sadzewicz L."/>
            <person name="Zhao X."/>
            <person name="Boylan J."/>
            <person name="Ott S."/>
            <person name="Bowen H."/>
            <person name="Vavikolanu K."/>
            <person name="Mehta A."/>
            <person name="Aluvathingal J."/>
            <person name="Nadendla S."/>
            <person name="Lowell S."/>
            <person name="Myers T."/>
            <person name="Yan Y."/>
            <person name="Sichtig H."/>
        </authorList>
    </citation>
    <scope>NUCLEOTIDE SEQUENCE [LARGE SCALE GENOMIC DNA]</scope>
    <source>
        <strain evidence="1 3">FDAARGOS_1053</strain>
        <strain evidence="2">FDAARGOS_1191</strain>
    </source>
</reference>
<evidence type="ECO:0000313" key="3">
    <source>
        <dbReference type="Proteomes" id="UP000596145"/>
    </source>
</evidence>
<dbReference type="Proteomes" id="UP000596145">
    <property type="component" value="Chromosome"/>
</dbReference>
<dbReference type="EMBL" id="CP069534">
    <property type="protein sequence ID" value="QRP69551.1"/>
    <property type="molecule type" value="Genomic_DNA"/>
</dbReference>
<gene>
    <name evidence="1" type="ORF">I6I10_09320</name>
    <name evidence="2" type="ORF">I6J21_06820</name>
</gene>
<dbReference type="SUPFAM" id="SSF69304">
    <property type="entry name" value="Tricorn protease N-terminal domain"/>
    <property type="match status" value="1"/>
</dbReference>
<name>A0A7T4EE39_9CORY</name>
<dbReference type="AlphaFoldDB" id="A0A7T4EE39"/>
<proteinExistence type="predicted"/>
<accession>A0A7T4EE39</accession>
<dbReference type="EMBL" id="CP066007">
    <property type="protein sequence ID" value="QQB45695.1"/>
    <property type="molecule type" value="Genomic_DNA"/>
</dbReference>